<comment type="caution">
    <text evidence="2">The sequence shown here is derived from an EMBL/GenBank/DDBJ whole genome shotgun (WGS) entry which is preliminary data.</text>
</comment>
<feature type="compositionally biased region" description="Low complexity" evidence="1">
    <location>
        <begin position="191"/>
        <end position="209"/>
    </location>
</feature>
<reference evidence="2 3" key="1">
    <citation type="journal article" date="2012" name="Genome Biol.">
        <title>Genome and low-iron response of an oceanic diatom adapted to chronic iron limitation.</title>
        <authorList>
            <person name="Lommer M."/>
            <person name="Specht M."/>
            <person name="Roy A.S."/>
            <person name="Kraemer L."/>
            <person name="Andreson R."/>
            <person name="Gutowska M.A."/>
            <person name="Wolf J."/>
            <person name="Bergner S.V."/>
            <person name="Schilhabel M.B."/>
            <person name="Klostermeier U.C."/>
            <person name="Beiko R.G."/>
            <person name="Rosenstiel P."/>
            <person name="Hippler M."/>
            <person name="Laroche J."/>
        </authorList>
    </citation>
    <scope>NUCLEOTIDE SEQUENCE [LARGE SCALE GENOMIC DNA]</scope>
    <source>
        <strain evidence="2 3">CCMP1005</strain>
    </source>
</reference>
<accession>K0QZ94</accession>
<name>K0QZ94_THAOC</name>
<feature type="compositionally biased region" description="Polar residues" evidence="1">
    <location>
        <begin position="1"/>
        <end position="26"/>
    </location>
</feature>
<proteinExistence type="predicted"/>
<feature type="compositionally biased region" description="Polar residues" evidence="1">
    <location>
        <begin position="125"/>
        <end position="136"/>
    </location>
</feature>
<feature type="region of interest" description="Disordered" evidence="1">
    <location>
        <begin position="233"/>
        <end position="335"/>
    </location>
</feature>
<feature type="region of interest" description="Disordered" evidence="1">
    <location>
        <begin position="53"/>
        <end position="77"/>
    </location>
</feature>
<protein>
    <submittedName>
        <fullName evidence="2">Uncharacterized protein</fullName>
    </submittedName>
</protein>
<evidence type="ECO:0000313" key="3">
    <source>
        <dbReference type="Proteomes" id="UP000266841"/>
    </source>
</evidence>
<feature type="region of interest" description="Disordered" evidence="1">
    <location>
        <begin position="1"/>
        <end position="39"/>
    </location>
</feature>
<dbReference type="OrthoDB" id="46094at2759"/>
<feature type="compositionally biased region" description="Basic and acidic residues" evidence="1">
    <location>
        <begin position="249"/>
        <end position="258"/>
    </location>
</feature>
<dbReference type="AlphaFoldDB" id="K0QZ94"/>
<dbReference type="EMBL" id="AGNL01049128">
    <property type="protein sequence ID" value="EJK44858.1"/>
    <property type="molecule type" value="Genomic_DNA"/>
</dbReference>
<feature type="region of interest" description="Disordered" evidence="1">
    <location>
        <begin position="161"/>
        <end position="210"/>
    </location>
</feature>
<gene>
    <name evidence="2" type="ORF">THAOC_36569</name>
</gene>
<organism evidence="2 3">
    <name type="scientific">Thalassiosira oceanica</name>
    <name type="common">Marine diatom</name>
    <dbReference type="NCBI Taxonomy" id="159749"/>
    <lineage>
        <taxon>Eukaryota</taxon>
        <taxon>Sar</taxon>
        <taxon>Stramenopiles</taxon>
        <taxon>Ochrophyta</taxon>
        <taxon>Bacillariophyta</taxon>
        <taxon>Coscinodiscophyceae</taxon>
        <taxon>Thalassiosirophycidae</taxon>
        <taxon>Thalassiosirales</taxon>
        <taxon>Thalassiosiraceae</taxon>
        <taxon>Thalassiosira</taxon>
    </lineage>
</organism>
<evidence type="ECO:0000313" key="2">
    <source>
        <dbReference type="EMBL" id="EJK44858.1"/>
    </source>
</evidence>
<sequence length="335" mass="36053">DGLSSIDTSSFRSEVTGGSSRLSNRSLDAADPNRDGAHPVFVPVEVQSGLDYRTQLSTGSEMTDRSGLTEASERRSDLEEAIKAGDWKSVGKTAALIAGNTDPYRDMDGDSGEFNASTFEDEDLNASSVSVSTTEHSQLREMEQLVEAGDWQAVMQVASRYETATASDAESLAGPDGESDGDSSREEGSRSPELSLQDASAASAAGSQSEYRAEIEDLLSKVMPDELENVDEMLQQFRGREDELLDTLRTMRDRKESGSESDSGGSPPSSGSYEIPPSPGDVTQSMKTRVSIYEESMEGSMRGEEDSIATGSYRRQSDMELSDPLLEMSDPGDPP</sequence>
<dbReference type="Proteomes" id="UP000266841">
    <property type="component" value="Unassembled WGS sequence"/>
</dbReference>
<feature type="region of interest" description="Disordered" evidence="1">
    <location>
        <begin position="100"/>
        <end position="138"/>
    </location>
</feature>
<evidence type="ECO:0000256" key="1">
    <source>
        <dbReference type="SAM" id="MobiDB-lite"/>
    </source>
</evidence>
<feature type="non-terminal residue" evidence="2">
    <location>
        <position position="1"/>
    </location>
</feature>
<feature type="compositionally biased region" description="Low complexity" evidence="1">
    <location>
        <begin position="260"/>
        <end position="275"/>
    </location>
</feature>
<keyword evidence="3" id="KW-1185">Reference proteome</keyword>